<sequence>MHILSMMLAMKHTVICLMETSTFHLGYPRKDTCSTCDELVLKIQYAELKAAEGSGEDQQQYKEEHQNLVTEHDLHKRRAEIFYTTSESSSKAI</sequence>
<comment type="caution">
    <text evidence="2">The sequence shown here is derived from an EMBL/GenBank/DDBJ whole genome shotgun (WGS) entry which is preliminary data.</text>
</comment>
<dbReference type="OrthoDB" id="6284373at2759"/>
<keyword evidence="1" id="KW-0732">Signal</keyword>
<gene>
    <name evidence="2" type="ORF">EB796_001137</name>
</gene>
<proteinExistence type="predicted"/>
<keyword evidence="3" id="KW-1185">Reference proteome</keyword>
<reference evidence="2" key="1">
    <citation type="submission" date="2020-06" db="EMBL/GenBank/DDBJ databases">
        <title>Draft genome of Bugula neritina, a colonial animal packing powerful symbionts and potential medicines.</title>
        <authorList>
            <person name="Rayko M."/>
        </authorList>
    </citation>
    <scope>NUCLEOTIDE SEQUENCE [LARGE SCALE GENOMIC DNA]</scope>
    <source>
        <strain evidence="2">Kwan_BN1</strain>
    </source>
</reference>
<evidence type="ECO:0000256" key="1">
    <source>
        <dbReference type="SAM" id="SignalP"/>
    </source>
</evidence>
<dbReference type="EMBL" id="VXIV02000132">
    <property type="protein sequence ID" value="KAF6040552.1"/>
    <property type="molecule type" value="Genomic_DNA"/>
</dbReference>
<dbReference type="AlphaFoldDB" id="A0A7J7KQV3"/>
<feature type="chain" id="PRO_5029653049" evidence="1">
    <location>
        <begin position="17"/>
        <end position="93"/>
    </location>
</feature>
<protein>
    <submittedName>
        <fullName evidence="2">Uncharacterized protein</fullName>
    </submittedName>
</protein>
<accession>A0A7J7KQV3</accession>
<name>A0A7J7KQV3_BUGNE</name>
<organism evidence="2 3">
    <name type="scientific">Bugula neritina</name>
    <name type="common">Brown bryozoan</name>
    <name type="synonym">Sertularia neritina</name>
    <dbReference type="NCBI Taxonomy" id="10212"/>
    <lineage>
        <taxon>Eukaryota</taxon>
        <taxon>Metazoa</taxon>
        <taxon>Spiralia</taxon>
        <taxon>Lophotrochozoa</taxon>
        <taxon>Bryozoa</taxon>
        <taxon>Gymnolaemata</taxon>
        <taxon>Cheilostomatida</taxon>
        <taxon>Flustrina</taxon>
        <taxon>Buguloidea</taxon>
        <taxon>Bugulidae</taxon>
        <taxon>Bugula</taxon>
    </lineage>
</organism>
<evidence type="ECO:0000313" key="2">
    <source>
        <dbReference type="EMBL" id="KAF6040552.1"/>
    </source>
</evidence>
<evidence type="ECO:0000313" key="3">
    <source>
        <dbReference type="Proteomes" id="UP000593567"/>
    </source>
</evidence>
<dbReference type="Proteomes" id="UP000593567">
    <property type="component" value="Unassembled WGS sequence"/>
</dbReference>
<feature type="signal peptide" evidence="1">
    <location>
        <begin position="1"/>
        <end position="16"/>
    </location>
</feature>